<evidence type="ECO:0000313" key="15">
    <source>
        <dbReference type="Proteomes" id="UP001549920"/>
    </source>
</evidence>
<evidence type="ECO:0000256" key="7">
    <source>
        <dbReference type="ARBA" id="ARBA00023053"/>
    </source>
</evidence>
<keyword evidence="11 12" id="KW-0407">Ion channel</keyword>
<evidence type="ECO:0000256" key="4">
    <source>
        <dbReference type="ARBA" id="ARBA00022461"/>
    </source>
</evidence>
<dbReference type="EMBL" id="JBEUOH010000007">
    <property type="protein sequence ID" value="KAL0891807.1"/>
    <property type="molecule type" value="Genomic_DNA"/>
</dbReference>
<keyword evidence="4 12" id="KW-0894">Sodium channel</keyword>
<dbReference type="PANTHER" id="PTHR11690:SF237">
    <property type="entry name" value="PICKPOCKET 16-RELATED"/>
    <property type="match status" value="1"/>
</dbReference>
<keyword evidence="8 12" id="KW-0406">Ion transport</keyword>
<feature type="transmembrane region" description="Helical" evidence="13">
    <location>
        <begin position="40"/>
        <end position="60"/>
    </location>
</feature>
<dbReference type="PRINTS" id="PR01078">
    <property type="entry name" value="AMINACHANNEL"/>
</dbReference>
<accession>A0ABR3I6C5</accession>
<keyword evidence="15" id="KW-1185">Reference proteome</keyword>
<evidence type="ECO:0000256" key="9">
    <source>
        <dbReference type="ARBA" id="ARBA00023136"/>
    </source>
</evidence>
<dbReference type="PANTHER" id="PTHR11690">
    <property type="entry name" value="AMILORIDE-SENSITIVE SODIUM CHANNEL-RELATED"/>
    <property type="match status" value="1"/>
</dbReference>
<keyword evidence="10 12" id="KW-0739">Sodium transport</keyword>
<dbReference type="Gene3D" id="2.60.470.10">
    <property type="entry name" value="Acid-sensing ion channels like domains"/>
    <property type="match status" value="1"/>
</dbReference>
<evidence type="ECO:0008006" key="16">
    <source>
        <dbReference type="Google" id="ProtNLM"/>
    </source>
</evidence>
<name>A0ABR3I6C5_LOXSC</name>
<evidence type="ECO:0000256" key="5">
    <source>
        <dbReference type="ARBA" id="ARBA00022692"/>
    </source>
</evidence>
<reference evidence="14 15" key="1">
    <citation type="submission" date="2024-06" db="EMBL/GenBank/DDBJ databases">
        <title>A chromosome-level genome assembly of beet webworm, Loxostege sticticalis.</title>
        <authorList>
            <person name="Zhang Y."/>
        </authorList>
    </citation>
    <scope>NUCLEOTIDE SEQUENCE [LARGE SCALE GENOMIC DNA]</scope>
    <source>
        <strain evidence="14">AQ026</strain>
        <tissue evidence="14">Whole body</tissue>
    </source>
</reference>
<dbReference type="InterPro" id="IPR001873">
    <property type="entry name" value="ENaC"/>
</dbReference>
<keyword evidence="5 12" id="KW-0812">Transmembrane</keyword>
<keyword evidence="9 13" id="KW-0472">Membrane</keyword>
<evidence type="ECO:0000256" key="13">
    <source>
        <dbReference type="SAM" id="Phobius"/>
    </source>
</evidence>
<sequence>MTKKKKSKQSIFIRTLNKFFEDITTVHGTNHFTTKTGKDLFLWSVIFICNILFTASFIAIAKHKYDDDHIVTKIDANCNVGQVPFPAVSICNFNMVSKRQSKVIENLLKRHSIAQDEIDGFFQAVPFLKNYRVNSTRVGNYTRIMNILKYHYYTVDSIMTEVHQQCEDLLLYCTFNRKEKDCRNVFYLIKTMEGHCCSFNYGGVTDTSENPLIEKDQDFEYYYDEENDGTGPSARMMVATSEFGRLSGLFVVFNVEPDDYPSYSNAPYYGAKILVSDPFDFPETTTMYQYIAPGESLDLKIEPKIFQTDNELKKVDPKKRRCWFHDEVNLEHTNRYSHETCSTECKMQTYMDICGCIPYKYPKERSKRICELEDLKCLNNVTAHVSQKDMNCHPPCYMECADKKFSIRQDTNTIESEYIPEKIKLEYNVPKLSALHVYYGQSSCNCYKLSLLMDMNYFIGTYGGVFSLSFGGSIITMIELLYLLIRFIFTNLVYLFEKILRNNVIYSSRTD</sequence>
<dbReference type="Pfam" id="PF00858">
    <property type="entry name" value="ASC"/>
    <property type="match status" value="1"/>
</dbReference>
<keyword evidence="3 12" id="KW-0813">Transport</keyword>
<evidence type="ECO:0000313" key="14">
    <source>
        <dbReference type="EMBL" id="KAL0891807.1"/>
    </source>
</evidence>
<comment type="similarity">
    <text evidence="2 12">Belongs to the amiloride-sensitive sodium channel (TC 1.A.6) family.</text>
</comment>
<evidence type="ECO:0000256" key="3">
    <source>
        <dbReference type="ARBA" id="ARBA00022448"/>
    </source>
</evidence>
<evidence type="ECO:0000256" key="11">
    <source>
        <dbReference type="ARBA" id="ARBA00023303"/>
    </source>
</evidence>
<protein>
    <recommendedName>
        <fullName evidence="16">Sodium channel protein Nach</fullName>
    </recommendedName>
</protein>
<comment type="subcellular location">
    <subcellularLocation>
        <location evidence="1">Membrane</location>
        <topology evidence="1">Multi-pass membrane protein</topology>
    </subcellularLocation>
</comment>
<dbReference type="Proteomes" id="UP001549920">
    <property type="component" value="Unassembled WGS sequence"/>
</dbReference>
<organism evidence="14 15">
    <name type="scientific">Loxostege sticticalis</name>
    <name type="common">Beet webworm moth</name>
    <dbReference type="NCBI Taxonomy" id="481309"/>
    <lineage>
        <taxon>Eukaryota</taxon>
        <taxon>Metazoa</taxon>
        <taxon>Ecdysozoa</taxon>
        <taxon>Arthropoda</taxon>
        <taxon>Hexapoda</taxon>
        <taxon>Insecta</taxon>
        <taxon>Pterygota</taxon>
        <taxon>Neoptera</taxon>
        <taxon>Endopterygota</taxon>
        <taxon>Lepidoptera</taxon>
        <taxon>Glossata</taxon>
        <taxon>Ditrysia</taxon>
        <taxon>Pyraloidea</taxon>
        <taxon>Crambidae</taxon>
        <taxon>Pyraustinae</taxon>
        <taxon>Loxostege</taxon>
    </lineage>
</organism>
<comment type="caution">
    <text evidence="14">The sequence shown here is derived from an EMBL/GenBank/DDBJ whole genome shotgun (WGS) entry which is preliminary data.</text>
</comment>
<evidence type="ECO:0000256" key="10">
    <source>
        <dbReference type="ARBA" id="ARBA00023201"/>
    </source>
</evidence>
<evidence type="ECO:0000256" key="6">
    <source>
        <dbReference type="ARBA" id="ARBA00022989"/>
    </source>
</evidence>
<gene>
    <name evidence="14" type="ORF">ABMA27_015073</name>
</gene>
<keyword evidence="6 13" id="KW-1133">Transmembrane helix</keyword>
<proteinExistence type="inferred from homology"/>
<evidence type="ECO:0000256" key="1">
    <source>
        <dbReference type="ARBA" id="ARBA00004141"/>
    </source>
</evidence>
<feature type="transmembrane region" description="Helical" evidence="13">
    <location>
        <begin position="457"/>
        <end position="475"/>
    </location>
</feature>
<evidence type="ECO:0000256" key="8">
    <source>
        <dbReference type="ARBA" id="ARBA00023065"/>
    </source>
</evidence>
<evidence type="ECO:0000256" key="12">
    <source>
        <dbReference type="RuleBase" id="RU000679"/>
    </source>
</evidence>
<evidence type="ECO:0000256" key="2">
    <source>
        <dbReference type="ARBA" id="ARBA00007193"/>
    </source>
</evidence>
<keyword evidence="7" id="KW-0915">Sodium</keyword>